<dbReference type="RefSeq" id="WP_198466187.1">
    <property type="nucleotide sequence ID" value="NZ_JAEFDC010000002.1"/>
</dbReference>
<comment type="caution">
    <text evidence="1">The sequence shown here is derived from an EMBL/GenBank/DDBJ whole genome shotgun (WGS) entry which is preliminary data.</text>
</comment>
<dbReference type="EMBL" id="JAEFDC010000018">
    <property type="protein sequence ID" value="MBI1648059.1"/>
    <property type="molecule type" value="Genomic_DNA"/>
</dbReference>
<reference evidence="1 3" key="1">
    <citation type="journal article" date="2021" name="Int. J. Syst. Evol. Microbiol.">
        <title>Capnocytophaga periodontitidis sp. nov., isolated from subgingival plaque of periodontitis patient.</title>
        <authorList>
            <person name="Zhang Y."/>
            <person name="Qiao D."/>
            <person name="Shi W."/>
            <person name="Wu D."/>
            <person name="Cai M."/>
        </authorList>
    </citation>
    <scope>NUCLEOTIDE SEQUENCE [LARGE SCALE GENOMIC DNA]</scope>
    <source>
        <strain evidence="1 3">051621</strain>
    </source>
</reference>
<evidence type="ECO:0000313" key="2">
    <source>
        <dbReference type="EMBL" id="MBI1648059.1"/>
    </source>
</evidence>
<protein>
    <submittedName>
        <fullName evidence="1">T9SS type B sorting domain-containing protein</fullName>
    </submittedName>
</protein>
<organism evidence="1 3">
    <name type="scientific">Capnocytophaga periodontitidis</name>
    <dbReference type="NCBI Taxonomy" id="2795027"/>
    <lineage>
        <taxon>Bacteria</taxon>
        <taxon>Pseudomonadati</taxon>
        <taxon>Bacteroidota</taxon>
        <taxon>Flavobacteriia</taxon>
        <taxon>Flavobacteriales</taxon>
        <taxon>Flavobacteriaceae</taxon>
        <taxon>Capnocytophaga</taxon>
    </lineage>
</organism>
<keyword evidence="3" id="KW-1185">Reference proteome</keyword>
<dbReference type="NCBIfam" id="TIGR04131">
    <property type="entry name" value="Bac_Flav_CTERM"/>
    <property type="match status" value="1"/>
</dbReference>
<dbReference type="Pfam" id="PF13585">
    <property type="entry name" value="CHU_C"/>
    <property type="match status" value="1"/>
</dbReference>
<gene>
    <name evidence="1" type="ORF">I7X30_04520</name>
    <name evidence="2" type="ORF">I7X30_13475</name>
</gene>
<sequence length="116" mass="13852">RRYKVVNVRVEDAEGCTVTATYDLEYFDIEVPNFFTPNGDGENDVWKAKYLDNNVNARIYIFDRYGRRLVKLEPGEGWDGTYEKQAMPSGDYWYIIEINDQLYDKREFYGNFTLFR</sequence>
<accession>A0ABS0SLU8</accession>
<feature type="non-terminal residue" evidence="1">
    <location>
        <position position="1"/>
    </location>
</feature>
<dbReference type="EMBL" id="JAEFDC010000002">
    <property type="protein sequence ID" value="MBI1646321.1"/>
    <property type="molecule type" value="Genomic_DNA"/>
</dbReference>
<evidence type="ECO:0000313" key="3">
    <source>
        <dbReference type="Proteomes" id="UP000641139"/>
    </source>
</evidence>
<name>A0ABS0SLU8_9FLAO</name>
<dbReference type="Proteomes" id="UP000641139">
    <property type="component" value="Unassembled WGS sequence"/>
</dbReference>
<evidence type="ECO:0000313" key="1">
    <source>
        <dbReference type="EMBL" id="MBI1646321.1"/>
    </source>
</evidence>
<proteinExistence type="predicted"/>
<dbReference type="InterPro" id="IPR026341">
    <property type="entry name" value="T9SS_type_B"/>
</dbReference>